<name>A0AAD5QL36_PARTN</name>
<dbReference type="Proteomes" id="UP001196413">
    <property type="component" value="Unassembled WGS sequence"/>
</dbReference>
<reference evidence="1" key="1">
    <citation type="submission" date="2021-06" db="EMBL/GenBank/DDBJ databases">
        <title>Parelaphostrongylus tenuis whole genome reference sequence.</title>
        <authorList>
            <person name="Garwood T.J."/>
            <person name="Larsen P.A."/>
            <person name="Fountain-Jones N.M."/>
            <person name="Garbe J.R."/>
            <person name="Macchietto M.G."/>
            <person name="Kania S.A."/>
            <person name="Gerhold R.W."/>
            <person name="Richards J.E."/>
            <person name="Wolf T.M."/>
        </authorList>
    </citation>
    <scope>NUCLEOTIDE SEQUENCE</scope>
    <source>
        <strain evidence="1">MNPRO001-30</strain>
        <tissue evidence="1">Meninges</tissue>
    </source>
</reference>
<organism evidence="1 2">
    <name type="scientific">Parelaphostrongylus tenuis</name>
    <name type="common">Meningeal worm</name>
    <dbReference type="NCBI Taxonomy" id="148309"/>
    <lineage>
        <taxon>Eukaryota</taxon>
        <taxon>Metazoa</taxon>
        <taxon>Ecdysozoa</taxon>
        <taxon>Nematoda</taxon>
        <taxon>Chromadorea</taxon>
        <taxon>Rhabditida</taxon>
        <taxon>Rhabditina</taxon>
        <taxon>Rhabditomorpha</taxon>
        <taxon>Strongyloidea</taxon>
        <taxon>Metastrongylidae</taxon>
        <taxon>Parelaphostrongylus</taxon>
    </lineage>
</organism>
<dbReference type="AlphaFoldDB" id="A0AAD5QL36"/>
<protein>
    <submittedName>
        <fullName evidence="1">Uncharacterized protein</fullName>
    </submittedName>
</protein>
<proteinExistence type="predicted"/>
<accession>A0AAD5QL36</accession>
<dbReference type="EMBL" id="JAHQIW010000925">
    <property type="protein sequence ID" value="KAJ1350681.1"/>
    <property type="molecule type" value="Genomic_DNA"/>
</dbReference>
<sequence>MMEIMLTSARQAEMRMMCRIFEGKHHIEDESWGASARISRPEEDETCEQYFSKRNKRAIITNIELALKEQKKTRNVSNVMLFSASDKSRKSGFGLV</sequence>
<comment type="caution">
    <text evidence="1">The sequence shown here is derived from an EMBL/GenBank/DDBJ whole genome shotgun (WGS) entry which is preliminary data.</text>
</comment>
<evidence type="ECO:0000313" key="1">
    <source>
        <dbReference type="EMBL" id="KAJ1350681.1"/>
    </source>
</evidence>
<gene>
    <name evidence="1" type="ORF">KIN20_006540</name>
</gene>
<keyword evidence="2" id="KW-1185">Reference proteome</keyword>
<evidence type="ECO:0000313" key="2">
    <source>
        <dbReference type="Proteomes" id="UP001196413"/>
    </source>
</evidence>